<dbReference type="KEGG" id="sgy:Sgly_1993"/>
<dbReference type="STRING" id="645991.Sgly_1993"/>
<dbReference type="PANTHER" id="PTHR30469">
    <property type="entry name" value="MULTIDRUG RESISTANCE PROTEIN MDTA"/>
    <property type="match status" value="1"/>
</dbReference>
<dbReference type="Proteomes" id="UP000007488">
    <property type="component" value="Chromosome"/>
</dbReference>
<dbReference type="HOGENOM" id="CLU_082676_0_0_9"/>
<reference evidence="4 5" key="1">
    <citation type="journal article" date="2011" name="Stand. Genomic Sci.">
        <title>Complete genome sequence of Syntrophobotulus glycolicus type strain (FlGlyR).</title>
        <authorList>
            <person name="Han C."/>
            <person name="Mwirichia R."/>
            <person name="Chertkov O."/>
            <person name="Held B."/>
            <person name="Lapidus A."/>
            <person name="Nolan M."/>
            <person name="Lucas S."/>
            <person name="Hammon N."/>
            <person name="Deshpande S."/>
            <person name="Cheng J.F."/>
            <person name="Tapia R."/>
            <person name="Goodwin L."/>
            <person name="Pitluck S."/>
            <person name="Huntemann M."/>
            <person name="Liolios K."/>
            <person name="Ivanova N."/>
            <person name="Pagani I."/>
            <person name="Mavromatis K."/>
            <person name="Ovchinikova G."/>
            <person name="Pati A."/>
            <person name="Chen A."/>
            <person name="Palaniappan K."/>
            <person name="Land M."/>
            <person name="Hauser L."/>
            <person name="Brambilla E.M."/>
            <person name="Rohde M."/>
            <person name="Spring S."/>
            <person name="Sikorski J."/>
            <person name="Goker M."/>
            <person name="Woyke T."/>
            <person name="Bristow J."/>
            <person name="Eisen J.A."/>
            <person name="Markowitz V."/>
            <person name="Hugenholtz P."/>
            <person name="Kyrpides N.C."/>
            <person name="Klenk H.P."/>
            <person name="Detter J.C."/>
        </authorList>
    </citation>
    <scope>NUCLEOTIDE SEQUENCE [LARGE SCALE GENOMIC DNA]</scope>
    <source>
        <strain evidence="5">DSM 8271 / FlGlyR</strain>
    </source>
</reference>
<keyword evidence="2" id="KW-1133">Transmembrane helix</keyword>
<evidence type="ECO:0000256" key="1">
    <source>
        <dbReference type="SAM" id="MobiDB-lite"/>
    </source>
</evidence>
<evidence type="ECO:0000313" key="4">
    <source>
        <dbReference type="EMBL" id="ADY56287.1"/>
    </source>
</evidence>
<reference evidence="5" key="2">
    <citation type="submission" date="2011-02" db="EMBL/GenBank/DDBJ databases">
        <title>The complete genome of Syntrophobotulus glycolicus DSM 8271.</title>
        <authorList>
            <person name="Lucas S."/>
            <person name="Copeland A."/>
            <person name="Lapidus A."/>
            <person name="Bruce D."/>
            <person name="Goodwin L."/>
            <person name="Pitluck S."/>
            <person name="Kyrpides N."/>
            <person name="Mavromatis K."/>
            <person name="Pagani I."/>
            <person name="Ivanova N."/>
            <person name="Mikhailova N."/>
            <person name="Chertkov O."/>
            <person name="Held B."/>
            <person name="Detter J.C."/>
            <person name="Tapia R."/>
            <person name="Han C."/>
            <person name="Land M."/>
            <person name="Hauser L."/>
            <person name="Markowitz V."/>
            <person name="Cheng J.-F."/>
            <person name="Hugenholtz P."/>
            <person name="Woyke T."/>
            <person name="Wu D."/>
            <person name="Spring S."/>
            <person name="Schroeder M."/>
            <person name="Brambilla E."/>
            <person name="Klenk H.-P."/>
            <person name="Eisen J.A."/>
        </authorList>
    </citation>
    <scope>NUCLEOTIDE SEQUENCE [LARGE SCALE GENOMIC DNA]</scope>
    <source>
        <strain evidence="5">DSM 8271 / FlGlyR</strain>
    </source>
</reference>
<dbReference type="Gene3D" id="2.40.30.170">
    <property type="match status" value="1"/>
</dbReference>
<dbReference type="Pfam" id="PF25967">
    <property type="entry name" value="RND-MFP_C"/>
    <property type="match status" value="1"/>
</dbReference>
<dbReference type="PANTHER" id="PTHR30469:SF33">
    <property type="entry name" value="SLR1207 PROTEIN"/>
    <property type="match status" value="1"/>
</dbReference>
<dbReference type="Gene3D" id="2.40.420.20">
    <property type="match status" value="1"/>
</dbReference>
<feature type="transmembrane region" description="Helical" evidence="2">
    <location>
        <begin position="12"/>
        <end position="32"/>
    </location>
</feature>
<keyword evidence="2" id="KW-0812">Transmembrane</keyword>
<feature type="region of interest" description="Disordered" evidence="1">
    <location>
        <begin position="282"/>
        <end position="307"/>
    </location>
</feature>
<feature type="compositionally biased region" description="Gly residues" evidence="1">
    <location>
        <begin position="290"/>
        <end position="307"/>
    </location>
</feature>
<gene>
    <name evidence="4" type="ordered locus">Sgly_1993</name>
</gene>
<proteinExistence type="predicted"/>
<keyword evidence="5" id="KW-1185">Reference proteome</keyword>
<dbReference type="InterPro" id="IPR058627">
    <property type="entry name" value="MdtA-like_C"/>
</dbReference>
<dbReference type="AlphaFoldDB" id="F0T1E6"/>
<dbReference type="eggNOG" id="COG0845">
    <property type="taxonomic scope" value="Bacteria"/>
</dbReference>
<dbReference type="EMBL" id="CP002547">
    <property type="protein sequence ID" value="ADY56287.1"/>
    <property type="molecule type" value="Genomic_DNA"/>
</dbReference>
<accession>F0T1E6</accession>
<name>F0T1E6_SYNGF</name>
<dbReference type="Gene3D" id="2.40.50.100">
    <property type="match status" value="1"/>
</dbReference>
<evidence type="ECO:0000313" key="5">
    <source>
        <dbReference type="Proteomes" id="UP000007488"/>
    </source>
</evidence>
<dbReference type="GO" id="GO:0015562">
    <property type="term" value="F:efflux transmembrane transporter activity"/>
    <property type="evidence" value="ECO:0007669"/>
    <property type="project" value="TreeGrafter"/>
</dbReference>
<evidence type="ECO:0000259" key="3">
    <source>
        <dbReference type="Pfam" id="PF25967"/>
    </source>
</evidence>
<keyword evidence="2" id="KW-0472">Membrane</keyword>
<dbReference type="GO" id="GO:1990281">
    <property type="term" value="C:efflux pump complex"/>
    <property type="evidence" value="ECO:0007669"/>
    <property type="project" value="TreeGrafter"/>
</dbReference>
<feature type="domain" description="Multidrug resistance protein MdtA-like C-terminal permuted SH3" evidence="3">
    <location>
        <begin position="216"/>
        <end position="270"/>
    </location>
</feature>
<sequence length="307" mass="33169">MMGTKKRSRIRKWIPLIILIVILLGIIAALLLRKTSVSYENAQAKAGDITTYYSFSGNIDTKNRQTVLAGKIMQISEISVTKGQSVEKDALLLKSTAGDQIKAKISGEIVSIDVQENEQVMAGTKLMELVDYHHLEVAVKVDEYDIAALKTGQQATVKIGAGNKELQGKIDSISREGQIADGVTYFMATIVLPEDSSIRIGMTAEVKLIRDQAKGVVTLPMVAIQFDENNKPYILKGNETEQPVKTEITLGINDGTTVEIQSGVTAGETVLYHQTALTENTGFLRDSDNSGGGNINPDGGNGNARNT</sequence>
<dbReference type="RefSeq" id="WP_013625154.1">
    <property type="nucleotide sequence ID" value="NC_015172.1"/>
</dbReference>
<protein>
    <submittedName>
        <fullName evidence="4">RND family efflux transporter MFP subunit</fullName>
    </submittedName>
</protein>
<evidence type="ECO:0000256" key="2">
    <source>
        <dbReference type="SAM" id="Phobius"/>
    </source>
</evidence>
<organism evidence="4 5">
    <name type="scientific">Syntrophobotulus glycolicus (strain DSM 8271 / FlGlyR)</name>
    <dbReference type="NCBI Taxonomy" id="645991"/>
    <lineage>
        <taxon>Bacteria</taxon>
        <taxon>Bacillati</taxon>
        <taxon>Bacillota</taxon>
        <taxon>Clostridia</taxon>
        <taxon>Eubacteriales</taxon>
        <taxon>Desulfitobacteriaceae</taxon>
        <taxon>Syntrophobotulus</taxon>
    </lineage>
</organism>